<accession>A0A8J1XV05</accession>
<dbReference type="Pfam" id="PF00096">
    <property type="entry name" value="zf-C2H2"/>
    <property type="match status" value="3"/>
</dbReference>
<protein>
    <submittedName>
        <fullName evidence="7">Uncharacterized protein</fullName>
    </submittedName>
</protein>
<keyword evidence="3" id="KW-0677">Repeat</keyword>
<dbReference type="Gene3D" id="3.30.160.60">
    <property type="entry name" value="Classic Zinc Finger"/>
    <property type="match status" value="3"/>
</dbReference>
<dbReference type="PANTHER" id="PTHR24388">
    <property type="entry name" value="ZINC FINGER PROTEIN"/>
    <property type="match status" value="1"/>
</dbReference>
<dbReference type="InterPro" id="IPR050527">
    <property type="entry name" value="Snail/Krueppel_Znf"/>
</dbReference>
<dbReference type="GO" id="GO:0000981">
    <property type="term" value="F:DNA-binding transcription factor activity, RNA polymerase II-specific"/>
    <property type="evidence" value="ECO:0007669"/>
    <property type="project" value="TreeGrafter"/>
</dbReference>
<dbReference type="GO" id="GO:0000978">
    <property type="term" value="F:RNA polymerase II cis-regulatory region sequence-specific DNA binding"/>
    <property type="evidence" value="ECO:0007669"/>
    <property type="project" value="TreeGrafter"/>
</dbReference>
<dbReference type="PROSITE" id="PS50157">
    <property type="entry name" value="ZINC_FINGER_C2H2_2"/>
    <property type="match status" value="4"/>
</dbReference>
<reference evidence="7" key="1">
    <citation type="submission" date="2022-03" db="EMBL/GenBank/DDBJ databases">
        <authorList>
            <person name="Martin C."/>
        </authorList>
    </citation>
    <scope>NUCLEOTIDE SEQUENCE</scope>
</reference>
<keyword evidence="5" id="KW-0862">Zinc</keyword>
<dbReference type="InterPro" id="IPR013087">
    <property type="entry name" value="Znf_C2H2_type"/>
</dbReference>
<organism evidence="7 8">
    <name type="scientific">Owenia fusiformis</name>
    <name type="common">Polychaete worm</name>
    <dbReference type="NCBI Taxonomy" id="6347"/>
    <lineage>
        <taxon>Eukaryota</taxon>
        <taxon>Metazoa</taxon>
        <taxon>Spiralia</taxon>
        <taxon>Lophotrochozoa</taxon>
        <taxon>Annelida</taxon>
        <taxon>Polychaeta</taxon>
        <taxon>Sedentaria</taxon>
        <taxon>Canalipalpata</taxon>
        <taxon>Sabellida</taxon>
        <taxon>Oweniida</taxon>
        <taxon>Oweniidae</taxon>
        <taxon>Owenia</taxon>
    </lineage>
</organism>
<dbReference type="EMBL" id="CAIIXF020000008">
    <property type="protein sequence ID" value="CAH1792194.1"/>
    <property type="molecule type" value="Genomic_DNA"/>
</dbReference>
<dbReference type="SUPFAM" id="SSF57667">
    <property type="entry name" value="beta-beta-alpha zinc fingers"/>
    <property type="match status" value="2"/>
</dbReference>
<gene>
    <name evidence="7" type="ORF">OFUS_LOCUS17202</name>
</gene>
<dbReference type="GO" id="GO:0008270">
    <property type="term" value="F:zinc ion binding"/>
    <property type="evidence" value="ECO:0007669"/>
    <property type="project" value="UniProtKB-KW"/>
</dbReference>
<keyword evidence="6" id="KW-0539">Nucleus</keyword>
<evidence type="ECO:0000256" key="5">
    <source>
        <dbReference type="ARBA" id="ARBA00022833"/>
    </source>
</evidence>
<dbReference type="AlphaFoldDB" id="A0A8J1XV05"/>
<keyword evidence="8" id="KW-1185">Reference proteome</keyword>
<dbReference type="SMART" id="SM00355">
    <property type="entry name" value="ZnF_C2H2"/>
    <property type="match status" value="6"/>
</dbReference>
<evidence type="ECO:0000256" key="3">
    <source>
        <dbReference type="ARBA" id="ARBA00022737"/>
    </source>
</evidence>
<dbReference type="OrthoDB" id="6065450at2759"/>
<proteinExistence type="predicted"/>
<dbReference type="PROSITE" id="PS00028">
    <property type="entry name" value="ZINC_FINGER_C2H2_1"/>
    <property type="match status" value="4"/>
</dbReference>
<evidence type="ECO:0000256" key="2">
    <source>
        <dbReference type="ARBA" id="ARBA00022723"/>
    </source>
</evidence>
<evidence type="ECO:0000313" key="7">
    <source>
        <dbReference type="EMBL" id="CAH1792194.1"/>
    </source>
</evidence>
<comment type="subcellular location">
    <subcellularLocation>
        <location evidence="1">Nucleus</location>
    </subcellularLocation>
</comment>
<sequence>MKYSKDTDNEDGLTFHCDKCSKVYLKPNQLSKHRLEEHMLRRLICSICKATSKNHYYFGQHLYFVHYYEGKGYHGCKICGTHLRHKSALEKHMLIHKQEKPHMCSKCGRNFTLAGTLKQHEETHMTEADKTLTCHICGKKYGLKRSYQLHVSSHKKIHQCAHCGLRFARREHMKRHIQTQHSSEEIAAIAREKARIHSRNRKSKDKSVSKMGESKLCTGPSNDNLSLSSNELVQSKSRPNISAVKPDSIAMKPELSIIPPDSTVTSLEFHHIRPHLIEAKPGVDLDGARGHNPQEYAIETMNWTTTFAANDNGNPRYSKL</sequence>
<dbReference type="PANTHER" id="PTHR24388:SF54">
    <property type="entry name" value="PROTEIN ESCARGOT"/>
    <property type="match status" value="1"/>
</dbReference>
<comment type="caution">
    <text evidence="7">The sequence shown here is derived from an EMBL/GenBank/DDBJ whole genome shotgun (WGS) entry which is preliminary data.</text>
</comment>
<keyword evidence="4" id="KW-0863">Zinc-finger</keyword>
<keyword evidence="2" id="KW-0479">Metal-binding</keyword>
<dbReference type="FunFam" id="3.30.160.60:FF:000446">
    <property type="entry name" value="Zinc finger protein"/>
    <property type="match status" value="1"/>
</dbReference>
<dbReference type="Proteomes" id="UP000749559">
    <property type="component" value="Unassembled WGS sequence"/>
</dbReference>
<dbReference type="InterPro" id="IPR036236">
    <property type="entry name" value="Znf_C2H2_sf"/>
</dbReference>
<evidence type="ECO:0000256" key="1">
    <source>
        <dbReference type="ARBA" id="ARBA00004123"/>
    </source>
</evidence>
<dbReference type="GO" id="GO:0005634">
    <property type="term" value="C:nucleus"/>
    <property type="evidence" value="ECO:0007669"/>
    <property type="project" value="UniProtKB-SubCell"/>
</dbReference>
<evidence type="ECO:0000256" key="4">
    <source>
        <dbReference type="ARBA" id="ARBA00022771"/>
    </source>
</evidence>
<evidence type="ECO:0000256" key="6">
    <source>
        <dbReference type="ARBA" id="ARBA00023242"/>
    </source>
</evidence>
<evidence type="ECO:0000313" key="8">
    <source>
        <dbReference type="Proteomes" id="UP000749559"/>
    </source>
</evidence>
<name>A0A8J1XV05_OWEFU</name>